<comment type="caution">
    <text evidence="1">The sequence shown here is derived from an EMBL/GenBank/DDBJ whole genome shotgun (WGS) entry which is preliminary data.</text>
</comment>
<accession>A0A2N3I8I2</accession>
<reference evidence="1 2" key="1">
    <citation type="journal article" date="2017" name="Front. Microbiol.">
        <title>Labilibaculum manganireducens gen. nov., sp. nov. and Labilibaculum filiforme sp. nov., Novel Bacteroidetes Isolated from Subsurface Sediments of the Baltic Sea.</title>
        <authorList>
            <person name="Vandieken V."/>
            <person name="Marshall I.P."/>
            <person name="Niemann H."/>
            <person name="Engelen B."/>
            <person name="Cypionka H."/>
        </authorList>
    </citation>
    <scope>NUCLEOTIDE SEQUENCE [LARGE SCALE GENOMIC DNA]</scope>
    <source>
        <strain evidence="1 2">59.10-2M</strain>
    </source>
</reference>
<keyword evidence="2" id="KW-1185">Reference proteome</keyword>
<organism evidence="1 2">
    <name type="scientific">Labilibaculum manganireducens</name>
    <dbReference type="NCBI Taxonomy" id="1940525"/>
    <lineage>
        <taxon>Bacteria</taxon>
        <taxon>Pseudomonadati</taxon>
        <taxon>Bacteroidota</taxon>
        <taxon>Bacteroidia</taxon>
        <taxon>Marinilabiliales</taxon>
        <taxon>Marinifilaceae</taxon>
        <taxon>Labilibaculum</taxon>
    </lineage>
</organism>
<evidence type="ECO:0000313" key="2">
    <source>
        <dbReference type="Proteomes" id="UP000233618"/>
    </source>
</evidence>
<proteinExistence type="predicted"/>
<sequence>MILLLLVHTLVSSAQETDLKWGLSSQVKIQEILQNNKVEDIYSYNQESVTLGVFVQYKNLDVKFEFLTRSASVDLRYFVWNKVFVSLKGSWDGHNYEFDNGENYSDCSYVDDINVYSYLGGFGYEKTIFGRLKCQGTMLGGVITSSKNTESSIILRSNDSNVRARKTDTYQLEPSFVYGGSIELEWLPNPSKNRRRPIAPFASLQITGTNKSRTYRKVSIEEWVEGNVVYQEEINPNDRLYDFVYVNVRMGIKLYLKK</sequence>
<dbReference type="Proteomes" id="UP000233618">
    <property type="component" value="Unassembled WGS sequence"/>
</dbReference>
<name>A0A2N3I8I2_9BACT</name>
<dbReference type="EMBL" id="MVDE01000013">
    <property type="protein sequence ID" value="PKQ66644.1"/>
    <property type="molecule type" value="Genomic_DNA"/>
</dbReference>
<dbReference type="AlphaFoldDB" id="A0A2N3I8I2"/>
<evidence type="ECO:0000313" key="1">
    <source>
        <dbReference type="EMBL" id="PKQ66644.1"/>
    </source>
</evidence>
<gene>
    <name evidence="1" type="ORF">BZG01_10210</name>
</gene>
<protein>
    <submittedName>
        <fullName evidence="1">Uncharacterized protein</fullName>
    </submittedName>
</protein>